<feature type="region of interest" description="Disordered" evidence="1">
    <location>
        <begin position="28"/>
        <end position="89"/>
    </location>
</feature>
<dbReference type="STRING" id="942150.IV64_GL001194"/>
<feature type="compositionally biased region" description="Low complexity" evidence="1">
    <location>
        <begin position="28"/>
        <end position="67"/>
    </location>
</feature>
<dbReference type="Gene3D" id="3.90.70.10">
    <property type="entry name" value="Cysteine proteinases"/>
    <property type="match status" value="1"/>
</dbReference>
<evidence type="ECO:0000259" key="4">
    <source>
        <dbReference type="Pfam" id="PF17936"/>
    </source>
</evidence>
<evidence type="ECO:0000313" key="5">
    <source>
        <dbReference type="EMBL" id="KRO07741.1"/>
    </source>
</evidence>
<dbReference type="Pfam" id="PF13529">
    <property type="entry name" value="Peptidase_C39_2"/>
    <property type="match status" value="1"/>
</dbReference>
<feature type="domain" description="Bacterial Ig" evidence="4">
    <location>
        <begin position="319"/>
        <end position="381"/>
    </location>
</feature>
<dbReference type="InterPro" id="IPR041498">
    <property type="entry name" value="Big_6"/>
</dbReference>
<evidence type="ECO:0000259" key="3">
    <source>
        <dbReference type="Pfam" id="PF13529"/>
    </source>
</evidence>
<sequence length="553" mass="59282">MGLNKKLLLTTTLALGVILAPATGRAAETSQPSAASQSSAVASSTTATSSTQASQQSSSRTTSTSASHPAKRLDAPTVKTSQTSTTTAKKTQETLALTDVKVTKTAVTGHTTAGTTVQAVGLDQAVLGTAKADAQGNFKLVAGLTGTSFSLRATKNDMQSATWKYTAKLKVSKVKVAKTIVSGQTLAGAKIKLVNQKKKTVGTAIASSNGQFTLHATKKVNTTPFTLKITKSGYHAASWKYTAPLKVSKIKVTKHKVTGHTTAGATVKVTNLKKQLLGRAVANKKGTFAVHTTKKVSTKPFNLSVTKSRYKKVAWKYTAPQKVTRIAVHGKKVTGHAVAGATIKLVASHKVVGTAKANSKGNFTVHATRSLTTKTFTVNATKSRYHKAHWKYAAKKLNVPLIAQRPELPTGCEITAVTMMLRYKGCKVTKTSLALEMPRSSNPNKGFVGNPYTSYGWTIYPAGLMKLVKRHAHSAVNLTGVSISQLKKQINKKHPVTLWVTGVDGFNTHALTMTGYSPTRIYYNDPWTNRKTSMKTSSFKSHWKRDGYRALSY</sequence>
<feature type="signal peptide" evidence="2">
    <location>
        <begin position="1"/>
        <end position="26"/>
    </location>
</feature>
<feature type="compositionally biased region" description="Low complexity" evidence="1">
    <location>
        <begin position="80"/>
        <end position="89"/>
    </location>
</feature>
<evidence type="ECO:0000256" key="1">
    <source>
        <dbReference type="SAM" id="MobiDB-lite"/>
    </source>
</evidence>
<proteinExistence type="predicted"/>
<evidence type="ECO:0000256" key="2">
    <source>
        <dbReference type="SAM" id="SignalP"/>
    </source>
</evidence>
<reference evidence="5 6" key="1">
    <citation type="journal article" date="2015" name="Genome Announc.">
        <title>Expanding the biotechnology potential of lactobacilli through comparative genomics of 213 strains and associated genera.</title>
        <authorList>
            <person name="Sun Z."/>
            <person name="Harris H.M."/>
            <person name="McCann A."/>
            <person name="Guo C."/>
            <person name="Argimon S."/>
            <person name="Zhang W."/>
            <person name="Yang X."/>
            <person name="Jeffery I.B."/>
            <person name="Cooney J.C."/>
            <person name="Kagawa T.F."/>
            <person name="Liu W."/>
            <person name="Song Y."/>
            <person name="Salvetti E."/>
            <person name="Wrobel A."/>
            <person name="Rasinkangas P."/>
            <person name="Parkhill J."/>
            <person name="Rea M.C."/>
            <person name="O'Sullivan O."/>
            <person name="Ritari J."/>
            <person name="Douillard F.P."/>
            <person name="Paul Ross R."/>
            <person name="Yang R."/>
            <person name="Briner A.E."/>
            <person name="Felis G.E."/>
            <person name="de Vos W.M."/>
            <person name="Barrangou R."/>
            <person name="Klaenhammer T.R."/>
            <person name="Caufield P.W."/>
            <person name="Cui Y."/>
            <person name="Zhang H."/>
            <person name="O'Toole P.W."/>
        </authorList>
    </citation>
    <scope>NUCLEOTIDE SEQUENCE [LARGE SCALE GENOMIC DNA]</scope>
    <source>
        <strain evidence="5 6">LMG 26013</strain>
    </source>
</reference>
<comment type="caution">
    <text evidence="5">The sequence shown here is derived from an EMBL/GenBank/DDBJ whole genome shotgun (WGS) entry which is preliminary data.</text>
</comment>
<keyword evidence="6" id="KW-1185">Reference proteome</keyword>
<protein>
    <recommendedName>
        <fullName evidence="7">Peptidase C39-like domain-containing protein</fullName>
    </recommendedName>
</protein>
<accession>A0A0R2M7X8</accession>
<dbReference type="EMBL" id="JQCL01000098">
    <property type="protein sequence ID" value="KRO07741.1"/>
    <property type="molecule type" value="Genomic_DNA"/>
</dbReference>
<dbReference type="AlphaFoldDB" id="A0A0R2M7X8"/>
<dbReference type="Proteomes" id="UP000051783">
    <property type="component" value="Unassembled WGS sequence"/>
</dbReference>
<dbReference type="Pfam" id="PF17936">
    <property type="entry name" value="Big_6"/>
    <property type="match status" value="2"/>
</dbReference>
<name>A0A0R2M7X8_9LACO</name>
<dbReference type="PANTHER" id="PTHR37806:SF1">
    <property type="entry name" value="PEPTIDASE C39-LIKE DOMAIN-CONTAINING PROTEIN"/>
    <property type="match status" value="1"/>
</dbReference>
<keyword evidence="2" id="KW-0732">Signal</keyword>
<feature type="chain" id="PRO_5006420464" description="Peptidase C39-like domain-containing protein" evidence="2">
    <location>
        <begin position="27"/>
        <end position="553"/>
    </location>
</feature>
<dbReference type="RefSeq" id="WP_057707493.1">
    <property type="nucleotide sequence ID" value="NZ_JQCL01000098.1"/>
</dbReference>
<feature type="domain" description="Bacterial Ig" evidence="4">
    <location>
        <begin position="244"/>
        <end position="296"/>
    </location>
</feature>
<organism evidence="5 6">
    <name type="scientific">Lactiplantibacillus xiangfangensis</name>
    <dbReference type="NCBI Taxonomy" id="942150"/>
    <lineage>
        <taxon>Bacteria</taxon>
        <taxon>Bacillati</taxon>
        <taxon>Bacillota</taxon>
        <taxon>Bacilli</taxon>
        <taxon>Lactobacillales</taxon>
        <taxon>Lactobacillaceae</taxon>
        <taxon>Lactiplantibacillus</taxon>
    </lineage>
</organism>
<feature type="domain" description="Peptidase C39-like" evidence="3">
    <location>
        <begin position="397"/>
        <end position="527"/>
    </location>
</feature>
<dbReference type="PATRIC" id="fig|942150.3.peg.1231"/>
<dbReference type="InterPro" id="IPR013783">
    <property type="entry name" value="Ig-like_fold"/>
</dbReference>
<dbReference type="PANTHER" id="PTHR37806">
    <property type="entry name" value="LMO0724 PROTEIN"/>
    <property type="match status" value="1"/>
</dbReference>
<evidence type="ECO:0008006" key="7">
    <source>
        <dbReference type="Google" id="ProtNLM"/>
    </source>
</evidence>
<evidence type="ECO:0000313" key="6">
    <source>
        <dbReference type="Proteomes" id="UP000051783"/>
    </source>
</evidence>
<dbReference type="InterPro" id="IPR039564">
    <property type="entry name" value="Peptidase_C39-like"/>
</dbReference>
<dbReference type="Gene3D" id="2.60.40.10">
    <property type="entry name" value="Immunoglobulins"/>
    <property type="match status" value="1"/>
</dbReference>
<gene>
    <name evidence="5" type="ORF">IV64_GL001194</name>
</gene>